<keyword evidence="3" id="KW-0560">Oxidoreductase</keyword>
<evidence type="ECO:0000259" key="7">
    <source>
        <dbReference type="PROSITE" id="PS51352"/>
    </source>
</evidence>
<dbReference type="SUPFAM" id="SSF52833">
    <property type="entry name" value="Thioredoxin-like"/>
    <property type="match status" value="1"/>
</dbReference>
<comment type="similarity">
    <text evidence="1">Belongs to the thioredoxin family. DsbA subfamily.</text>
</comment>
<dbReference type="Pfam" id="PF13462">
    <property type="entry name" value="Thioredoxin_4"/>
    <property type="match status" value="1"/>
</dbReference>
<dbReference type="InterPro" id="IPR036249">
    <property type="entry name" value="Thioredoxin-like_sf"/>
</dbReference>
<evidence type="ECO:0000256" key="1">
    <source>
        <dbReference type="ARBA" id="ARBA00005791"/>
    </source>
</evidence>
<dbReference type="PANTHER" id="PTHR13887:SF14">
    <property type="entry name" value="DISULFIDE BOND FORMATION PROTEIN D"/>
    <property type="match status" value="1"/>
</dbReference>
<dbReference type="Gene3D" id="3.40.30.10">
    <property type="entry name" value="Glutaredoxin"/>
    <property type="match status" value="1"/>
</dbReference>
<dbReference type="CDD" id="cd03023">
    <property type="entry name" value="DsbA_Com1_like"/>
    <property type="match status" value="1"/>
</dbReference>
<name>G8LQ97_9ENTR</name>
<dbReference type="HOGENOM" id="CLU_000288_47_4_6"/>
<gene>
    <name evidence="8" type="ORF">EcWSU1_A019</name>
</gene>
<dbReference type="GO" id="GO:0016491">
    <property type="term" value="F:oxidoreductase activity"/>
    <property type="evidence" value="ECO:0007669"/>
    <property type="project" value="UniProtKB-KW"/>
</dbReference>
<accession>G8LQ97</accession>
<dbReference type="AlphaFoldDB" id="G8LQ97"/>
<keyword evidence="5" id="KW-0676">Redox-active center</keyword>
<dbReference type="InterPro" id="IPR013766">
    <property type="entry name" value="Thioredoxin_domain"/>
</dbReference>
<reference evidence="8 9" key="1">
    <citation type="journal article" date="2011" name="Stand. Genomic Sci.">
        <title>Complete genome of the onion pathogen Enterobacter cloacae EcWSU1.</title>
        <authorList>
            <person name="Humann J.L."/>
            <person name="Wildung M."/>
            <person name="Cheng C.H."/>
            <person name="Lee T."/>
            <person name="Stewart J.E."/>
            <person name="Drew J.C."/>
            <person name="Triplett E.W."/>
            <person name="Main D."/>
            <person name="Schroeder B.K."/>
        </authorList>
    </citation>
    <scope>NUCLEOTIDE SEQUENCE [LARGE SCALE GENOMIC DNA]</scope>
    <source>
        <strain evidence="8 9">EcWSU1</strain>
        <plasmid evidence="8 9">pEcWSU1_A</plasmid>
    </source>
</reference>
<feature type="region of interest" description="Disordered" evidence="6">
    <location>
        <begin position="1"/>
        <end position="21"/>
    </location>
</feature>
<evidence type="ECO:0000256" key="6">
    <source>
        <dbReference type="SAM" id="MobiDB-lite"/>
    </source>
</evidence>
<organism evidence="8 9">
    <name type="scientific">Enterobacter ludwigii</name>
    <dbReference type="NCBI Taxonomy" id="299767"/>
    <lineage>
        <taxon>Bacteria</taxon>
        <taxon>Pseudomonadati</taxon>
        <taxon>Pseudomonadota</taxon>
        <taxon>Gammaproteobacteria</taxon>
        <taxon>Enterobacterales</taxon>
        <taxon>Enterobacteriaceae</taxon>
        <taxon>Enterobacter</taxon>
        <taxon>Enterobacter cloacae complex</taxon>
    </lineage>
</organism>
<feature type="domain" description="Thioredoxin" evidence="7">
    <location>
        <begin position="87"/>
        <end position="284"/>
    </location>
</feature>
<dbReference type="InterPro" id="IPR041205">
    <property type="entry name" value="ScsC_N"/>
</dbReference>
<protein>
    <submittedName>
        <fullName evidence="8">DSBA Oxidoreductase</fullName>
    </submittedName>
</protein>
<evidence type="ECO:0000256" key="4">
    <source>
        <dbReference type="ARBA" id="ARBA00023157"/>
    </source>
</evidence>
<proteinExistence type="inferred from homology"/>
<evidence type="ECO:0000256" key="2">
    <source>
        <dbReference type="ARBA" id="ARBA00022729"/>
    </source>
</evidence>
<evidence type="ECO:0000256" key="3">
    <source>
        <dbReference type="ARBA" id="ARBA00023002"/>
    </source>
</evidence>
<keyword evidence="8" id="KW-0614">Plasmid</keyword>
<keyword evidence="4" id="KW-1015">Disulfide bond</keyword>
<evidence type="ECO:0000313" key="8">
    <source>
        <dbReference type="EMBL" id="AEW75993.1"/>
    </source>
</evidence>
<dbReference type="PROSITE" id="PS51352">
    <property type="entry name" value="THIOREDOXIN_2"/>
    <property type="match status" value="1"/>
</dbReference>
<evidence type="ECO:0000256" key="5">
    <source>
        <dbReference type="ARBA" id="ARBA00023284"/>
    </source>
</evidence>
<dbReference type="EMBL" id="CP002887">
    <property type="protein sequence ID" value="AEW75993.1"/>
    <property type="molecule type" value="Genomic_DNA"/>
</dbReference>
<geneLocation type="plasmid" evidence="8 9">
    <name>pEcWSU1_A</name>
</geneLocation>
<dbReference type="KEGG" id="eec:EcWSU1_A019"/>
<dbReference type="Pfam" id="PF18312">
    <property type="entry name" value="ScsC_N"/>
    <property type="match status" value="1"/>
</dbReference>
<keyword evidence="2" id="KW-0732">Signal</keyword>
<sequence length="285" mass="31330">MKNRPSPVPFRKNVNPPFNNENQAMKRHKLTTSLVTTYIGFIATAHASAPQPLFSPEQEARIGEIAADYLVSHPEILVTVSHKLQEQQEVRKQKMFTLSVMENQANLLHDPDTPAYGPENAKVAVIEFFDYQCVFCNRFAPELEKVMKAQPDVRYLFKEWPIFAGRREASLQAAQQGLTVWQKKGPQAYVTYHNAIYATGHNEGKLTVEDIHGAASKAGLAAPAPGDHTASLEKNSNLAEALGLTGTPGIIVMPVSGATPDTITVFPEAVTADRLQVAIRKATSR</sequence>
<dbReference type="Proteomes" id="UP000007838">
    <property type="component" value="Plasmid pEcWSU1_A"/>
</dbReference>
<evidence type="ECO:0000313" key="9">
    <source>
        <dbReference type="Proteomes" id="UP000007838"/>
    </source>
</evidence>
<dbReference type="InterPro" id="IPR012336">
    <property type="entry name" value="Thioredoxin-like_fold"/>
</dbReference>
<dbReference type="eggNOG" id="COG1651">
    <property type="taxonomic scope" value="Bacteria"/>
</dbReference>
<dbReference type="PANTHER" id="PTHR13887">
    <property type="entry name" value="GLUTATHIONE S-TRANSFERASE KAPPA"/>
    <property type="match status" value="1"/>
</dbReference>